<dbReference type="PhylomeDB" id="B3CJ41"/>
<evidence type="ECO:0000259" key="1">
    <source>
        <dbReference type="Pfam" id="PF01030"/>
    </source>
</evidence>
<dbReference type="AGR" id="WB:WBGene00077751"/>
<dbReference type="Proteomes" id="UP000001940">
    <property type="component" value="Chromosome II"/>
</dbReference>
<dbReference type="PANTHER" id="PTHR21662">
    <property type="entry name" value="RECEPTOR PROTEIN-TYROSINE KINASE"/>
    <property type="match status" value="1"/>
</dbReference>
<accession>B3CJ41</accession>
<organism evidence="2 3">
    <name type="scientific">Caenorhabditis elegans</name>
    <dbReference type="NCBI Taxonomy" id="6239"/>
    <lineage>
        <taxon>Eukaryota</taxon>
        <taxon>Metazoa</taxon>
        <taxon>Ecdysozoa</taxon>
        <taxon>Nematoda</taxon>
        <taxon>Chromadorea</taxon>
        <taxon>Rhabditida</taxon>
        <taxon>Rhabditina</taxon>
        <taxon>Rhabditomorpha</taxon>
        <taxon>Rhabditoidea</taxon>
        <taxon>Rhabditidae</taxon>
        <taxon>Peloderinae</taxon>
        <taxon>Caenorhabditis</taxon>
    </lineage>
</organism>
<dbReference type="Bgee" id="WBGene00077751">
    <property type="expression patterns" value="Expressed in adult organism"/>
</dbReference>
<dbReference type="KEGG" id="cel:CELE_F14D2.17"/>
<dbReference type="PaxDb" id="6239-F14D2.17"/>
<reference evidence="2 3" key="1">
    <citation type="journal article" date="1998" name="Science">
        <title>Genome sequence of the nematode C. elegans: a platform for investigating biology.</title>
        <authorList>
            <consortium name="The C. elegans sequencing consortium"/>
            <person name="Sulson J.E."/>
            <person name="Waterston R."/>
        </authorList>
    </citation>
    <scope>NUCLEOTIDE SEQUENCE [LARGE SCALE GENOMIC DNA]</scope>
    <source>
        <strain evidence="2 3">Bristol N2</strain>
    </source>
</reference>
<dbReference type="PANTHER" id="PTHR21662:SF7">
    <property type="entry name" value="RECEPTOR L-DOMAIN DOMAIN-CONTAINING PROTEIN"/>
    <property type="match status" value="1"/>
</dbReference>
<dbReference type="SUPFAM" id="SSF52058">
    <property type="entry name" value="L domain-like"/>
    <property type="match status" value="3"/>
</dbReference>
<keyword evidence="3" id="KW-1185">Reference proteome</keyword>
<dbReference type="CTD" id="7040177"/>
<dbReference type="InterPro" id="IPR036941">
    <property type="entry name" value="Rcpt_L-dom_sf"/>
</dbReference>
<dbReference type="Gene3D" id="3.80.20.20">
    <property type="entry name" value="Receptor L-domain"/>
    <property type="match status" value="2"/>
</dbReference>
<dbReference type="InParanoid" id="B3CJ41"/>
<dbReference type="eggNOG" id="ENOG502RT5B">
    <property type="taxonomic scope" value="Eukaryota"/>
</dbReference>
<name>B3CJ41_CAEEL</name>
<evidence type="ECO:0000313" key="2">
    <source>
        <dbReference type="EMBL" id="CCD69491.2"/>
    </source>
</evidence>
<dbReference type="FunCoup" id="B3CJ41">
    <property type="interactions" value="1"/>
</dbReference>
<sequence>MKSWPTNCSMVCGDLYFNANTDLTEDQLRTYFAKQNKFKGMLKFEHTQFTSLTFLSRYLQFSSAGILIAHNPKLTNISYVYGWWSGLPSIWSVYNNSKLSVDILCRRINGGHDVYIDLNAYGNLDDCGCKSIRIDQNSIHAYPNCTSIHGGPNSGLKITNVSDFTSLKPLSQLKTLNGMLEIYETDLPNISFLGNLKSLLGTPRLEFSYTQFNTTSIHDNPKLKKLGLESLKNFTPLDTKLGVYIANNHPEFCLTTSELQLFARTNVQIYGLEAKICKDLFRKDGQKTCIFKDLSMLDPMCQHIIGDVLINATNEEYVLNLKNTKVIYGLLVVKSTAKLENLDFLENLEQIVSLENSTSPIIQLSSNKLLQNVNFPKIKTPLFSPKNNHYIEIVDNKQEIIYSQMSCFKLQNLTYSVVIYNKQPCKSLPDVPETTTNTVYLPETTTTIAVDTETVTIEIAVTTTTNYNNRLNLIPIIVQIILRLL</sequence>
<dbReference type="Pfam" id="PF01030">
    <property type="entry name" value="Recep_L_domain"/>
    <property type="match status" value="2"/>
</dbReference>
<dbReference type="RefSeq" id="NP_001364755.1">
    <property type="nucleotide sequence ID" value="NM_001377752.1"/>
</dbReference>
<dbReference type="WormBase" id="F14D2.17">
    <property type="protein sequence ID" value="CE53861"/>
    <property type="gene ID" value="WBGene00077751"/>
    <property type="gene designation" value="irld-27"/>
</dbReference>
<dbReference type="GeneID" id="7040177"/>
<feature type="domain" description="Receptor L-domain" evidence="1">
    <location>
        <begin position="301"/>
        <end position="380"/>
    </location>
</feature>
<dbReference type="OrthoDB" id="5898752at2759"/>
<dbReference type="HOGENOM" id="CLU_028064_2_0_1"/>
<keyword evidence="2" id="KW-0675">Receptor</keyword>
<dbReference type="InterPro" id="IPR053079">
    <property type="entry name" value="SPS2_domain"/>
</dbReference>
<dbReference type="InterPro" id="IPR000494">
    <property type="entry name" value="Rcpt_L-dom"/>
</dbReference>
<protein>
    <submittedName>
        <fullName evidence="2">Receptor L-domain domain-containing protein</fullName>
    </submittedName>
</protein>
<evidence type="ECO:0000313" key="3">
    <source>
        <dbReference type="Proteomes" id="UP000001940"/>
    </source>
</evidence>
<proteinExistence type="predicted"/>
<dbReference type="EMBL" id="BX284602">
    <property type="protein sequence ID" value="CCD69491.2"/>
    <property type="molecule type" value="Genomic_DNA"/>
</dbReference>
<evidence type="ECO:0000313" key="4">
    <source>
        <dbReference type="WormBase" id="F14D2.17"/>
    </source>
</evidence>
<gene>
    <name evidence="2 4" type="primary">irld-27</name>
    <name evidence="2" type="ORF">CELE_F14D2.17</name>
    <name evidence="4" type="ORF">F14D2.17</name>
</gene>
<dbReference type="AlphaFoldDB" id="B3CJ41"/>
<feature type="domain" description="Receptor L-domain" evidence="1">
    <location>
        <begin position="144"/>
        <end position="260"/>
    </location>
</feature>